<keyword evidence="11" id="KW-1185">Reference proteome</keyword>
<dbReference type="SMART" id="SM00388">
    <property type="entry name" value="HisKA"/>
    <property type="match status" value="1"/>
</dbReference>
<keyword evidence="4" id="KW-0808">Transferase</keyword>
<dbReference type="InterPro" id="IPR005467">
    <property type="entry name" value="His_kinase_dom"/>
</dbReference>
<dbReference type="GO" id="GO:0000155">
    <property type="term" value="F:phosphorelay sensor kinase activity"/>
    <property type="evidence" value="ECO:0007669"/>
    <property type="project" value="InterPro"/>
</dbReference>
<dbReference type="InterPro" id="IPR003594">
    <property type="entry name" value="HATPase_dom"/>
</dbReference>
<keyword evidence="3" id="KW-0597">Phosphoprotein</keyword>
<dbReference type="OrthoDB" id="1522504at2"/>
<dbReference type="InterPro" id="IPR036097">
    <property type="entry name" value="HisK_dim/P_sf"/>
</dbReference>
<name>A0A3E1F2B1_9FLAO</name>
<evidence type="ECO:0000256" key="7">
    <source>
        <dbReference type="ARBA" id="ARBA00022989"/>
    </source>
</evidence>
<keyword evidence="8" id="KW-0472">Membrane</keyword>
<feature type="transmembrane region" description="Helical" evidence="8">
    <location>
        <begin position="7"/>
        <end position="28"/>
    </location>
</feature>
<sequence length="428" mass="49563">MKLLNRSLIYLTGVFFLIIGIWSIIFYFNLKDEIRDSIDDGIDNNRILLLMKVYDDPSLLEHHDFGGNNFRIRPIEKGDALEFRDIYKDTMMYRINESDLEPVRLLHSAFEHKQKYYRITVISSLVEEDDLIEDSFWSVVTLFVILIVSIAIVNNYVLKKVWNPFYNLLNQLETYRLDSNEDELKINSTVSEFVQLEHAANTLISHSREAYISQKEFTGNASHELQTPIAIIIGRLELLLESKKLQDEDAETIAQVIDIAGRMKRLNQSLLLLSKIENKQFLDTETVSINEITENYIANYEELLAFKKIKISVDQSTELKVKMNAALGEALISNLIKNAIFHNFEGGSIRILFTDEMFIIRNTSHQAELNSKNIFNRFVKDQSNQNNTGLGLSISQAVCDSYGLKIDYDFYESYHTFKVDFKNILAEE</sequence>
<keyword evidence="5 8" id="KW-0812">Transmembrane</keyword>
<feature type="domain" description="Histidine kinase" evidence="9">
    <location>
        <begin position="220"/>
        <end position="425"/>
    </location>
</feature>
<dbReference type="Gene3D" id="1.10.287.130">
    <property type="match status" value="1"/>
</dbReference>
<dbReference type="EC" id="2.7.13.3" evidence="2"/>
<dbReference type="InterPro" id="IPR036890">
    <property type="entry name" value="HATPase_C_sf"/>
</dbReference>
<evidence type="ECO:0000256" key="8">
    <source>
        <dbReference type="SAM" id="Phobius"/>
    </source>
</evidence>
<evidence type="ECO:0000256" key="4">
    <source>
        <dbReference type="ARBA" id="ARBA00022679"/>
    </source>
</evidence>
<dbReference type="AlphaFoldDB" id="A0A3E1F2B1"/>
<dbReference type="PANTHER" id="PTHR45436:SF5">
    <property type="entry name" value="SENSOR HISTIDINE KINASE TRCS"/>
    <property type="match status" value="1"/>
</dbReference>
<dbReference type="InterPro" id="IPR003661">
    <property type="entry name" value="HisK_dim/P_dom"/>
</dbReference>
<reference evidence="10 11" key="1">
    <citation type="submission" date="2018-08" db="EMBL/GenBank/DDBJ databases">
        <title>The draft genome squence of Brumimicrobium sp. N62.</title>
        <authorList>
            <person name="Du Z.-J."/>
            <person name="Luo H.-R."/>
        </authorList>
    </citation>
    <scope>NUCLEOTIDE SEQUENCE [LARGE SCALE GENOMIC DNA]</scope>
    <source>
        <strain evidence="10 11">N62</strain>
    </source>
</reference>
<gene>
    <name evidence="10" type="ORF">DXU93_02610</name>
</gene>
<accession>A0A3E1F2B1</accession>
<organism evidence="10 11">
    <name type="scientific">Brumimicrobium aurantiacum</name>
    <dbReference type="NCBI Taxonomy" id="1737063"/>
    <lineage>
        <taxon>Bacteria</taxon>
        <taxon>Pseudomonadati</taxon>
        <taxon>Bacteroidota</taxon>
        <taxon>Flavobacteriia</taxon>
        <taxon>Flavobacteriales</taxon>
        <taxon>Crocinitomicaceae</taxon>
        <taxon>Brumimicrobium</taxon>
    </lineage>
</organism>
<dbReference type="EMBL" id="QURB01000001">
    <property type="protein sequence ID" value="RFC55847.1"/>
    <property type="molecule type" value="Genomic_DNA"/>
</dbReference>
<dbReference type="PANTHER" id="PTHR45436">
    <property type="entry name" value="SENSOR HISTIDINE KINASE YKOH"/>
    <property type="match status" value="1"/>
</dbReference>
<comment type="caution">
    <text evidence="10">The sequence shown here is derived from an EMBL/GenBank/DDBJ whole genome shotgun (WGS) entry which is preliminary data.</text>
</comment>
<proteinExistence type="predicted"/>
<dbReference type="InterPro" id="IPR050428">
    <property type="entry name" value="TCS_sensor_his_kinase"/>
</dbReference>
<dbReference type="SUPFAM" id="SSF47384">
    <property type="entry name" value="Homodimeric domain of signal transducing histidine kinase"/>
    <property type="match status" value="1"/>
</dbReference>
<dbReference type="Pfam" id="PF00512">
    <property type="entry name" value="HisKA"/>
    <property type="match status" value="1"/>
</dbReference>
<evidence type="ECO:0000256" key="3">
    <source>
        <dbReference type="ARBA" id="ARBA00022553"/>
    </source>
</evidence>
<evidence type="ECO:0000313" key="11">
    <source>
        <dbReference type="Proteomes" id="UP000257127"/>
    </source>
</evidence>
<dbReference type="CDD" id="cd00075">
    <property type="entry name" value="HATPase"/>
    <property type="match status" value="1"/>
</dbReference>
<evidence type="ECO:0000259" key="9">
    <source>
        <dbReference type="PROSITE" id="PS50109"/>
    </source>
</evidence>
<evidence type="ECO:0000256" key="1">
    <source>
        <dbReference type="ARBA" id="ARBA00000085"/>
    </source>
</evidence>
<dbReference type="SUPFAM" id="SSF55874">
    <property type="entry name" value="ATPase domain of HSP90 chaperone/DNA topoisomerase II/histidine kinase"/>
    <property type="match status" value="1"/>
</dbReference>
<dbReference type="GO" id="GO:0005886">
    <property type="term" value="C:plasma membrane"/>
    <property type="evidence" value="ECO:0007669"/>
    <property type="project" value="TreeGrafter"/>
</dbReference>
<dbReference type="Pfam" id="PF02518">
    <property type="entry name" value="HATPase_c"/>
    <property type="match status" value="1"/>
</dbReference>
<dbReference type="PROSITE" id="PS50109">
    <property type="entry name" value="HIS_KIN"/>
    <property type="match status" value="1"/>
</dbReference>
<evidence type="ECO:0000256" key="2">
    <source>
        <dbReference type="ARBA" id="ARBA00012438"/>
    </source>
</evidence>
<dbReference type="Proteomes" id="UP000257127">
    <property type="component" value="Unassembled WGS sequence"/>
</dbReference>
<keyword evidence="7 8" id="KW-1133">Transmembrane helix</keyword>
<keyword evidence="6 10" id="KW-0418">Kinase</keyword>
<dbReference type="CDD" id="cd00082">
    <property type="entry name" value="HisKA"/>
    <property type="match status" value="1"/>
</dbReference>
<evidence type="ECO:0000256" key="5">
    <source>
        <dbReference type="ARBA" id="ARBA00022692"/>
    </source>
</evidence>
<evidence type="ECO:0000313" key="10">
    <source>
        <dbReference type="EMBL" id="RFC55847.1"/>
    </source>
</evidence>
<dbReference type="RefSeq" id="WP_116879682.1">
    <property type="nucleotide sequence ID" value="NZ_QURB01000001.1"/>
</dbReference>
<dbReference type="Gene3D" id="3.30.565.10">
    <property type="entry name" value="Histidine kinase-like ATPase, C-terminal domain"/>
    <property type="match status" value="1"/>
</dbReference>
<protein>
    <recommendedName>
        <fullName evidence="2">histidine kinase</fullName>
        <ecNumber evidence="2">2.7.13.3</ecNumber>
    </recommendedName>
</protein>
<evidence type="ECO:0000256" key="6">
    <source>
        <dbReference type="ARBA" id="ARBA00022777"/>
    </source>
</evidence>
<feature type="transmembrane region" description="Helical" evidence="8">
    <location>
        <begin position="136"/>
        <end position="158"/>
    </location>
</feature>
<comment type="catalytic activity">
    <reaction evidence="1">
        <text>ATP + protein L-histidine = ADP + protein N-phospho-L-histidine.</text>
        <dbReference type="EC" id="2.7.13.3"/>
    </reaction>
</comment>